<dbReference type="PANTHER" id="PTHR44029:SF1">
    <property type="entry name" value="DNAJ HOMOLOG SUBFAMILY C MEMBER 21"/>
    <property type="match status" value="1"/>
</dbReference>
<proteinExistence type="predicted"/>
<dbReference type="PROSITE" id="PS00636">
    <property type="entry name" value="DNAJ_1"/>
    <property type="match status" value="1"/>
</dbReference>
<comment type="caution">
    <text evidence="8">The sequence shown here is derived from an EMBL/GenBank/DDBJ whole genome shotgun (WGS) entry which is preliminary data.</text>
</comment>
<dbReference type="PRINTS" id="PR00625">
    <property type="entry name" value="JDOMAIN"/>
</dbReference>
<name>A0AAV4M0S1_BABCB</name>
<dbReference type="InterPro" id="IPR018253">
    <property type="entry name" value="DnaJ_domain_CS"/>
</dbReference>
<dbReference type="Pfam" id="PF12171">
    <property type="entry name" value="zf-C2H2_jaz"/>
    <property type="match status" value="1"/>
</dbReference>
<dbReference type="Pfam" id="PF00226">
    <property type="entry name" value="DnaJ"/>
    <property type="match status" value="1"/>
</dbReference>
<dbReference type="Proteomes" id="UP001497744">
    <property type="component" value="Unassembled WGS sequence"/>
</dbReference>
<dbReference type="InterPro" id="IPR036236">
    <property type="entry name" value="Znf_C2H2_sf"/>
</dbReference>
<dbReference type="SUPFAM" id="SSF46565">
    <property type="entry name" value="Chaperone J-domain"/>
    <property type="match status" value="1"/>
</dbReference>
<feature type="domain" description="C2H2-type" evidence="7">
    <location>
        <begin position="304"/>
        <end position="333"/>
    </location>
</feature>
<dbReference type="Gene3D" id="1.10.287.110">
    <property type="entry name" value="DnaJ domain"/>
    <property type="match status" value="1"/>
</dbReference>
<dbReference type="InterPro" id="IPR013087">
    <property type="entry name" value="Znf_C2H2_type"/>
</dbReference>
<dbReference type="PROSITE" id="PS50076">
    <property type="entry name" value="DNAJ_2"/>
    <property type="match status" value="1"/>
</dbReference>
<dbReference type="InterPro" id="IPR051964">
    <property type="entry name" value="Chaperone_stress_response"/>
</dbReference>
<dbReference type="CDD" id="cd06257">
    <property type="entry name" value="DnaJ"/>
    <property type="match status" value="1"/>
</dbReference>
<dbReference type="InterPro" id="IPR036869">
    <property type="entry name" value="J_dom_sf"/>
</dbReference>
<gene>
    <name evidence="8" type="ORF">BcabD6B2_50790</name>
</gene>
<dbReference type="SMART" id="SM00271">
    <property type="entry name" value="DnaJ"/>
    <property type="match status" value="1"/>
</dbReference>
<keyword evidence="5" id="KW-0175">Coiled coil</keyword>
<evidence type="ECO:0000313" key="8">
    <source>
        <dbReference type="EMBL" id="GIX65644.1"/>
    </source>
</evidence>
<evidence type="ECO:0000313" key="9">
    <source>
        <dbReference type="Proteomes" id="UP001497744"/>
    </source>
</evidence>
<dbReference type="InterPro" id="IPR001623">
    <property type="entry name" value="DnaJ_domain"/>
</dbReference>
<accession>A0AAV4M0S1</accession>
<keyword evidence="3" id="KW-0862">Zinc</keyword>
<dbReference type="GeneID" id="94197125"/>
<evidence type="ECO:0000256" key="5">
    <source>
        <dbReference type="SAM" id="Coils"/>
    </source>
</evidence>
<evidence type="ECO:0000256" key="1">
    <source>
        <dbReference type="ARBA" id="ARBA00022723"/>
    </source>
</evidence>
<keyword evidence="2 4" id="KW-0863">Zinc-finger</keyword>
<dbReference type="InterPro" id="IPR054076">
    <property type="entry name" value="ZUO1-like_ZHD"/>
</dbReference>
<feature type="coiled-coil region" evidence="5">
    <location>
        <begin position="258"/>
        <end position="285"/>
    </location>
</feature>
<dbReference type="GO" id="GO:0008270">
    <property type="term" value="F:zinc ion binding"/>
    <property type="evidence" value="ECO:0007669"/>
    <property type="project" value="UniProtKB-KW"/>
</dbReference>
<dbReference type="Gene3D" id="3.30.160.60">
    <property type="entry name" value="Classic Zinc Finger"/>
    <property type="match status" value="1"/>
</dbReference>
<dbReference type="RefSeq" id="XP_067717713.1">
    <property type="nucleotide sequence ID" value="XM_067861612.1"/>
</dbReference>
<keyword evidence="1" id="KW-0479">Metal-binding</keyword>
<evidence type="ECO:0000256" key="3">
    <source>
        <dbReference type="ARBA" id="ARBA00022833"/>
    </source>
</evidence>
<reference evidence="8 9" key="1">
    <citation type="submission" date="2021-06" db="EMBL/GenBank/DDBJ databases">
        <title>Genome sequence of Babesia caballi.</title>
        <authorList>
            <person name="Yamagishi J."/>
            <person name="Kidaka T."/>
            <person name="Ochi A."/>
        </authorList>
    </citation>
    <scope>NUCLEOTIDE SEQUENCE [LARGE SCALE GENOMIC DNA]</scope>
    <source>
        <strain evidence="8">USDA-D6B2</strain>
    </source>
</reference>
<dbReference type="SUPFAM" id="SSF57667">
    <property type="entry name" value="beta-beta-alpha zinc fingers"/>
    <property type="match status" value="1"/>
</dbReference>
<organism evidence="8 9">
    <name type="scientific">Babesia caballi</name>
    <dbReference type="NCBI Taxonomy" id="5871"/>
    <lineage>
        <taxon>Eukaryota</taxon>
        <taxon>Sar</taxon>
        <taxon>Alveolata</taxon>
        <taxon>Apicomplexa</taxon>
        <taxon>Aconoidasida</taxon>
        <taxon>Piroplasmida</taxon>
        <taxon>Babesiidae</taxon>
        <taxon>Babesia</taxon>
    </lineage>
</organism>
<dbReference type="AlphaFoldDB" id="A0AAV4M0S1"/>
<dbReference type="PANTHER" id="PTHR44029">
    <property type="entry name" value="DNAJ HOMOLOG SUBFAMILY C MEMBER 21"/>
    <property type="match status" value="1"/>
</dbReference>
<dbReference type="PROSITE" id="PS50157">
    <property type="entry name" value="ZINC_FINGER_C2H2_2"/>
    <property type="match status" value="1"/>
</dbReference>
<sequence>MANLVEELLKENCYYKLLDLEFDATYEDIRRKYREKALIFHPDKRPPEEKENCNTLFQKIQQAYECLSNEETRRWYDKNRHFIVKSQRPQDTSDFDIWFYFGSCYSGFDESKSNNFFEVYRTCFSKIGELEVEELKYEPEKELEEFPGFGTSESSWKDVNAFYLFWANFATIRTFLCDDSWQIEGRMHRRYFERKAKKEHSKLRKEFNDSVRNLANMVKNLDPRIVRFKQEQEEIKVQKQLEKIKMQEKLDEIKESVKLEIINNMKEHINEIEQQKELLQRQETSRVFASHYENDAAPAEEQFFTCQVCNKVFRSQNQLENHLKSKQHLKNARYK</sequence>
<protein>
    <submittedName>
        <fullName evidence="8">DnaJ protein, putative</fullName>
    </submittedName>
</protein>
<dbReference type="InterPro" id="IPR022755">
    <property type="entry name" value="Znf_C2H2_jaz"/>
</dbReference>
<dbReference type="GO" id="GO:0005737">
    <property type="term" value="C:cytoplasm"/>
    <property type="evidence" value="ECO:0007669"/>
    <property type="project" value="TreeGrafter"/>
</dbReference>
<evidence type="ECO:0000256" key="4">
    <source>
        <dbReference type="PROSITE-ProRule" id="PRU00042"/>
    </source>
</evidence>
<evidence type="ECO:0000256" key="2">
    <source>
        <dbReference type="ARBA" id="ARBA00022771"/>
    </source>
</evidence>
<dbReference type="Pfam" id="PF21884">
    <property type="entry name" value="ZUO1-like_ZHD"/>
    <property type="match status" value="1"/>
</dbReference>
<evidence type="ECO:0000259" key="6">
    <source>
        <dbReference type="PROSITE" id="PS50076"/>
    </source>
</evidence>
<evidence type="ECO:0000259" key="7">
    <source>
        <dbReference type="PROSITE" id="PS50157"/>
    </source>
</evidence>
<keyword evidence="9" id="KW-1185">Reference proteome</keyword>
<dbReference type="EMBL" id="BPLF01000005">
    <property type="protein sequence ID" value="GIX65644.1"/>
    <property type="molecule type" value="Genomic_DNA"/>
</dbReference>
<feature type="domain" description="J" evidence="6">
    <location>
        <begin position="13"/>
        <end position="80"/>
    </location>
</feature>
<dbReference type="PROSITE" id="PS00028">
    <property type="entry name" value="ZINC_FINGER_C2H2_1"/>
    <property type="match status" value="1"/>
</dbReference>
<dbReference type="SMART" id="SM00355">
    <property type="entry name" value="ZnF_C2H2"/>
    <property type="match status" value="1"/>
</dbReference>